<proteinExistence type="predicted"/>
<dbReference type="Proteomes" id="UP001595379">
    <property type="component" value="Unassembled WGS sequence"/>
</dbReference>
<feature type="signal peptide" evidence="1">
    <location>
        <begin position="1"/>
        <end position="23"/>
    </location>
</feature>
<keyword evidence="1" id="KW-0732">Signal</keyword>
<dbReference type="EMBL" id="JBHRSV010000020">
    <property type="protein sequence ID" value="MFC2926696.1"/>
    <property type="molecule type" value="Genomic_DNA"/>
</dbReference>
<feature type="chain" id="PRO_5045848461" evidence="1">
    <location>
        <begin position="24"/>
        <end position="248"/>
    </location>
</feature>
<name>A0ABV6ZZ51_9PROT</name>
<keyword evidence="3" id="KW-1185">Reference proteome</keyword>
<reference evidence="3" key="1">
    <citation type="journal article" date="2019" name="Int. J. Syst. Evol. Microbiol.">
        <title>The Global Catalogue of Microorganisms (GCM) 10K type strain sequencing project: providing services to taxonomists for standard genome sequencing and annotation.</title>
        <authorList>
            <consortium name="The Broad Institute Genomics Platform"/>
            <consortium name="The Broad Institute Genome Sequencing Center for Infectious Disease"/>
            <person name="Wu L."/>
            <person name="Ma J."/>
        </authorList>
    </citation>
    <scope>NUCLEOTIDE SEQUENCE [LARGE SCALE GENOMIC DNA]</scope>
    <source>
        <strain evidence="3">KCTC 52487</strain>
    </source>
</reference>
<evidence type="ECO:0000313" key="3">
    <source>
        <dbReference type="Proteomes" id="UP001595379"/>
    </source>
</evidence>
<dbReference type="Pfam" id="PF16252">
    <property type="entry name" value="DUF4908"/>
    <property type="match status" value="1"/>
</dbReference>
<dbReference type="InterPro" id="IPR032591">
    <property type="entry name" value="DUF4908"/>
</dbReference>
<protein>
    <submittedName>
        <fullName evidence="2">DUF4908 domain-containing protein</fullName>
    </submittedName>
</protein>
<gene>
    <name evidence="2" type="ORF">ACFOOR_11315</name>
</gene>
<evidence type="ECO:0000313" key="2">
    <source>
        <dbReference type="EMBL" id="MFC2926696.1"/>
    </source>
</evidence>
<organism evidence="2 3">
    <name type="scientific">Hyphobacterium vulgare</name>
    <dbReference type="NCBI Taxonomy" id="1736751"/>
    <lineage>
        <taxon>Bacteria</taxon>
        <taxon>Pseudomonadati</taxon>
        <taxon>Pseudomonadota</taxon>
        <taxon>Alphaproteobacteria</taxon>
        <taxon>Maricaulales</taxon>
        <taxon>Maricaulaceae</taxon>
        <taxon>Hyphobacterium</taxon>
    </lineage>
</organism>
<accession>A0ABV6ZZ51</accession>
<sequence length="248" mass="26484">MTGRLLRALLVFAAGFATVAASASEQSNAIRDRLGNRRSEVASVSRFERADGEGGFVLDRSGSGILFRWTDSTEVMVLSARRAAGGETSLVTDWGFEILRVNTFGGATLYPPDVPSGVIADAWEPAGPLRMGSRTVEEVTERIRWAASALRDELGHGVQVDYGAAPRDGLAVMFEAIDLTVTGIRKARLRDETAANGLVLVRFVVGETADVRYSGTELIVEIDPDGGFAGRPSSERIAHIIAGETQSS</sequence>
<evidence type="ECO:0000256" key="1">
    <source>
        <dbReference type="SAM" id="SignalP"/>
    </source>
</evidence>
<dbReference type="RefSeq" id="WP_343164671.1">
    <property type="nucleotide sequence ID" value="NZ_JBHRSV010000020.1"/>
</dbReference>
<comment type="caution">
    <text evidence="2">The sequence shown here is derived from an EMBL/GenBank/DDBJ whole genome shotgun (WGS) entry which is preliminary data.</text>
</comment>